<protein>
    <recommendedName>
        <fullName evidence="7">MPN domain-containing protein</fullName>
    </recommendedName>
</protein>
<comment type="caution">
    <text evidence="8">The sequence shown here is derived from an EMBL/GenBank/DDBJ whole genome shotgun (WGS) entry which is preliminary data.</text>
</comment>
<dbReference type="GO" id="GO:0006508">
    <property type="term" value="P:proteolysis"/>
    <property type="evidence" value="ECO:0007669"/>
    <property type="project" value="UniProtKB-KW"/>
</dbReference>
<evidence type="ECO:0000313" key="8">
    <source>
        <dbReference type="EMBL" id="KXB02063.1"/>
    </source>
</evidence>
<keyword evidence="4" id="KW-0862">Zinc</keyword>
<evidence type="ECO:0000256" key="4">
    <source>
        <dbReference type="ARBA" id="ARBA00022833"/>
    </source>
</evidence>
<accession>A0A133V6K1</accession>
<evidence type="ECO:0000256" key="2">
    <source>
        <dbReference type="ARBA" id="ARBA00022723"/>
    </source>
</evidence>
<evidence type="ECO:0000256" key="3">
    <source>
        <dbReference type="ARBA" id="ARBA00022801"/>
    </source>
</evidence>
<evidence type="ECO:0000259" key="7">
    <source>
        <dbReference type="PROSITE" id="PS50249"/>
    </source>
</evidence>
<evidence type="ECO:0000256" key="5">
    <source>
        <dbReference type="ARBA" id="ARBA00023049"/>
    </source>
</evidence>
<keyword evidence="1" id="KW-0645">Protease</keyword>
<feature type="domain" description="MPN" evidence="7">
    <location>
        <begin position="4"/>
        <end position="116"/>
    </location>
</feature>
<dbReference type="GO" id="GO:0046872">
    <property type="term" value="F:metal ion binding"/>
    <property type="evidence" value="ECO:0007669"/>
    <property type="project" value="UniProtKB-KW"/>
</dbReference>
<organism evidence="8 9">
    <name type="scientific">candidate division MSBL1 archaeon SCGC-AAA261D19</name>
    <dbReference type="NCBI Taxonomy" id="1698273"/>
    <lineage>
        <taxon>Archaea</taxon>
        <taxon>Methanobacteriati</taxon>
        <taxon>Methanobacteriota</taxon>
        <taxon>candidate division MSBL1</taxon>
    </lineage>
</organism>
<dbReference type="InterPro" id="IPR028090">
    <property type="entry name" value="JAB_dom_prok"/>
</dbReference>
<dbReference type="PROSITE" id="PS50249">
    <property type="entry name" value="MPN"/>
    <property type="match status" value="1"/>
</dbReference>
<dbReference type="SUPFAM" id="SSF102712">
    <property type="entry name" value="JAB1/MPN domain"/>
    <property type="match status" value="1"/>
</dbReference>
<reference evidence="8 9" key="1">
    <citation type="journal article" date="2016" name="Sci. Rep.">
        <title>Metabolic traits of an uncultured archaeal lineage -MSBL1- from brine pools of the Red Sea.</title>
        <authorList>
            <person name="Mwirichia R."/>
            <person name="Alam I."/>
            <person name="Rashid M."/>
            <person name="Vinu M."/>
            <person name="Ba-Alawi W."/>
            <person name="Anthony Kamau A."/>
            <person name="Kamanda Ngugi D."/>
            <person name="Goker M."/>
            <person name="Klenk H.P."/>
            <person name="Bajic V."/>
            <person name="Stingl U."/>
        </authorList>
    </citation>
    <scope>NUCLEOTIDE SEQUENCE [LARGE SCALE GENOMIC DNA]</scope>
    <source>
        <strain evidence="8">SCGC-AAA261D19</strain>
    </source>
</reference>
<gene>
    <name evidence="8" type="ORF">AKJ43_02560</name>
</gene>
<feature type="region of interest" description="Disordered" evidence="6">
    <location>
        <begin position="121"/>
        <end position="140"/>
    </location>
</feature>
<dbReference type="InterPro" id="IPR037518">
    <property type="entry name" value="MPN"/>
</dbReference>
<dbReference type="CDD" id="cd08072">
    <property type="entry name" value="MPN_archaeal"/>
    <property type="match status" value="1"/>
</dbReference>
<dbReference type="Proteomes" id="UP000070400">
    <property type="component" value="Unassembled WGS sequence"/>
</dbReference>
<keyword evidence="9" id="KW-1185">Reference proteome</keyword>
<dbReference type="Pfam" id="PF14464">
    <property type="entry name" value="Prok-JAB"/>
    <property type="match status" value="1"/>
</dbReference>
<dbReference type="EMBL" id="LHXX01000027">
    <property type="protein sequence ID" value="KXB02063.1"/>
    <property type="molecule type" value="Genomic_DNA"/>
</dbReference>
<evidence type="ECO:0000256" key="1">
    <source>
        <dbReference type="ARBA" id="ARBA00022670"/>
    </source>
</evidence>
<name>A0A133V6K1_9EURY</name>
<dbReference type="Gene3D" id="3.40.140.10">
    <property type="entry name" value="Cytidine Deaminase, domain 2"/>
    <property type="match status" value="1"/>
</dbReference>
<keyword evidence="5" id="KW-0482">Metalloprotease</keyword>
<dbReference type="AlphaFoldDB" id="A0A133V6K1"/>
<evidence type="ECO:0000313" key="9">
    <source>
        <dbReference type="Proteomes" id="UP000070400"/>
    </source>
</evidence>
<proteinExistence type="predicted"/>
<keyword evidence="3" id="KW-0378">Hydrolase</keyword>
<evidence type="ECO:0000256" key="6">
    <source>
        <dbReference type="SAM" id="MobiDB-lite"/>
    </source>
</evidence>
<sequence>MAVREIDERTLDFILGASRSAHPNEFVGILRSERNKITEILILPGTHTSERSAFMNLYMLPLSSHACGSVHSHPSPHPIPSQTDLTFFDKFGEVHIVVASPYDADSWKAFDRRGKEVELKVVKSEEDSTSEDELRKKFWD</sequence>
<keyword evidence="2" id="KW-0479">Metal-binding</keyword>
<dbReference type="GO" id="GO:0008237">
    <property type="term" value="F:metallopeptidase activity"/>
    <property type="evidence" value="ECO:0007669"/>
    <property type="project" value="UniProtKB-KW"/>
</dbReference>